<dbReference type="GO" id="GO:0043041">
    <property type="term" value="P:amino acid activation for nonribosomal peptide biosynthetic process"/>
    <property type="evidence" value="ECO:0007669"/>
    <property type="project" value="TreeGrafter"/>
</dbReference>
<dbReference type="InterPro" id="IPR036736">
    <property type="entry name" value="ACP-like_sf"/>
</dbReference>
<dbReference type="SMART" id="SM00823">
    <property type="entry name" value="PKS_PP"/>
    <property type="match status" value="2"/>
</dbReference>
<dbReference type="GO" id="GO:0044550">
    <property type="term" value="P:secondary metabolite biosynthetic process"/>
    <property type="evidence" value="ECO:0007669"/>
    <property type="project" value="TreeGrafter"/>
</dbReference>
<gene>
    <name evidence="12" type="ORF">D7223_17080</name>
</gene>
<dbReference type="InterPro" id="IPR010071">
    <property type="entry name" value="AA_adenyl_dom"/>
</dbReference>
<dbReference type="Gene3D" id="3.30.559.30">
    <property type="entry name" value="Nonribosomal peptide synthetase, condensation domain"/>
    <property type="match status" value="1"/>
</dbReference>
<dbReference type="InterPro" id="IPR000873">
    <property type="entry name" value="AMP-dep_synth/lig_dom"/>
</dbReference>
<proteinExistence type="inferred from homology"/>
<dbReference type="OrthoDB" id="3671040at2"/>
<dbReference type="FunFam" id="3.30.559.10:FF:000023">
    <property type="entry name" value="Non-ribosomal peptide synthetase"/>
    <property type="match status" value="1"/>
</dbReference>
<dbReference type="Pfam" id="PF13193">
    <property type="entry name" value="AMP-binding_C"/>
    <property type="match status" value="1"/>
</dbReference>
<dbReference type="FunFam" id="3.40.50.12780:FF:000012">
    <property type="entry name" value="Non-ribosomal peptide synthetase"/>
    <property type="match status" value="1"/>
</dbReference>
<dbReference type="FunFam" id="3.40.50.12780:FF:000013">
    <property type="entry name" value="Long-chain-fatty-acid--AMP ligase FadD32"/>
    <property type="match status" value="1"/>
</dbReference>
<dbReference type="CDD" id="cd19535">
    <property type="entry name" value="Cyc_NRPS"/>
    <property type="match status" value="1"/>
</dbReference>
<dbReference type="Proteomes" id="UP000281726">
    <property type="component" value="Unassembled WGS sequence"/>
</dbReference>
<dbReference type="GO" id="GO:0071766">
    <property type="term" value="P:Actinobacterium-type cell wall biogenesis"/>
    <property type="evidence" value="ECO:0007669"/>
    <property type="project" value="UniProtKB-ARBA"/>
</dbReference>
<accession>A0A3A9ZBR6</accession>
<evidence type="ECO:0000313" key="12">
    <source>
        <dbReference type="EMBL" id="RKN45334.1"/>
    </source>
</evidence>
<dbReference type="GO" id="GO:0006631">
    <property type="term" value="P:fatty acid metabolic process"/>
    <property type="evidence" value="ECO:0007669"/>
    <property type="project" value="UniProtKB-KW"/>
</dbReference>
<evidence type="ECO:0000256" key="7">
    <source>
        <dbReference type="ARBA" id="ARBA00022598"/>
    </source>
</evidence>
<reference evidence="12 13" key="1">
    <citation type="journal article" date="2004" name="Syst. Appl. Microbiol.">
        <title>Cryptoendolithic actinomycetes from antarctic sandstone rock samples: Micromonospora endolithica sp. nov. and two isolates related to Micromonospora coerulea Jensen 1932.</title>
        <authorList>
            <person name="Hirsch P."/>
            <person name="Mevs U."/>
            <person name="Kroppenstedt R.M."/>
            <person name="Schumann P."/>
            <person name="Stackebrandt E."/>
        </authorList>
    </citation>
    <scope>NUCLEOTIDE SEQUENCE [LARGE SCALE GENOMIC DNA]</scope>
    <source>
        <strain evidence="12 13">JCM 12677</strain>
    </source>
</reference>
<dbReference type="PROSITE" id="PS00455">
    <property type="entry name" value="AMP_BINDING"/>
    <property type="match status" value="2"/>
</dbReference>
<evidence type="ECO:0000256" key="5">
    <source>
        <dbReference type="ARBA" id="ARBA00022450"/>
    </source>
</evidence>
<comment type="similarity">
    <text evidence="3">Belongs to the ATP-dependent AMP-binding enzyme family. MbtB subfamily.</text>
</comment>
<evidence type="ECO:0000256" key="9">
    <source>
        <dbReference type="ARBA" id="ARBA00023098"/>
    </source>
</evidence>
<evidence type="ECO:0000259" key="11">
    <source>
        <dbReference type="PROSITE" id="PS50075"/>
    </source>
</evidence>
<evidence type="ECO:0000256" key="6">
    <source>
        <dbReference type="ARBA" id="ARBA00022553"/>
    </source>
</evidence>
<dbReference type="FunFam" id="3.30.559.30:FF:000006">
    <property type="entry name" value="Yersiniabactin polyketide/non-ribosomal peptide synthetase"/>
    <property type="match status" value="1"/>
</dbReference>
<dbReference type="Pfam" id="PF00501">
    <property type="entry name" value="AMP-binding"/>
    <property type="match status" value="2"/>
</dbReference>
<comment type="caution">
    <text evidence="12">The sequence shown here is derived from an EMBL/GenBank/DDBJ whole genome shotgun (WGS) entry which is preliminary data.</text>
</comment>
<dbReference type="PROSITE" id="PS50075">
    <property type="entry name" value="CARRIER"/>
    <property type="match status" value="2"/>
</dbReference>
<comment type="cofactor">
    <cofactor evidence="1">
        <name>pantetheine 4'-phosphate</name>
        <dbReference type="ChEBI" id="CHEBI:47942"/>
    </cofactor>
</comment>
<dbReference type="NCBIfam" id="TIGR01733">
    <property type="entry name" value="AA-adenyl-dom"/>
    <property type="match status" value="1"/>
</dbReference>
<dbReference type="InterPro" id="IPR023213">
    <property type="entry name" value="CAT-like_dom_sf"/>
</dbReference>
<dbReference type="InterPro" id="IPR025110">
    <property type="entry name" value="AMP-bd_C"/>
</dbReference>
<keyword evidence="7" id="KW-0436">Ligase</keyword>
<dbReference type="Gene3D" id="1.10.1200.10">
    <property type="entry name" value="ACP-like"/>
    <property type="match status" value="2"/>
</dbReference>
<dbReference type="InterPro" id="IPR020806">
    <property type="entry name" value="PKS_PP-bd"/>
</dbReference>
<name>A0A3A9ZBR6_9ACTN</name>
<dbReference type="CDD" id="cd05931">
    <property type="entry name" value="FAAL"/>
    <property type="match status" value="1"/>
</dbReference>
<dbReference type="InterPro" id="IPR020459">
    <property type="entry name" value="AMP-binding"/>
</dbReference>
<protein>
    <recommendedName>
        <fullName evidence="4">Phenyloxazoline synthase MbtB</fullName>
    </recommendedName>
    <alternativeName>
        <fullName evidence="10">Mycobactin synthetase protein B</fullName>
    </alternativeName>
</protein>
<dbReference type="InterPro" id="IPR001242">
    <property type="entry name" value="Condensation_dom"/>
</dbReference>
<feature type="domain" description="Carrier" evidence="11">
    <location>
        <begin position="1699"/>
        <end position="1774"/>
    </location>
</feature>
<dbReference type="SUPFAM" id="SSF47336">
    <property type="entry name" value="ACP-like"/>
    <property type="match status" value="2"/>
</dbReference>
<dbReference type="InterPro" id="IPR009081">
    <property type="entry name" value="PP-bd_ACP"/>
</dbReference>
<dbReference type="GO" id="GO:0005737">
    <property type="term" value="C:cytoplasm"/>
    <property type="evidence" value="ECO:0007669"/>
    <property type="project" value="TreeGrafter"/>
</dbReference>
<dbReference type="InterPro" id="IPR020845">
    <property type="entry name" value="AMP-binding_CS"/>
</dbReference>
<dbReference type="Gene3D" id="3.30.559.10">
    <property type="entry name" value="Chloramphenicol acetyltransferase-like domain"/>
    <property type="match status" value="1"/>
</dbReference>
<dbReference type="Gene3D" id="2.30.38.10">
    <property type="entry name" value="Luciferase, Domain 3"/>
    <property type="match status" value="1"/>
</dbReference>
<evidence type="ECO:0000256" key="4">
    <source>
        <dbReference type="ARBA" id="ARBA00016743"/>
    </source>
</evidence>
<dbReference type="GO" id="GO:0016874">
    <property type="term" value="F:ligase activity"/>
    <property type="evidence" value="ECO:0007669"/>
    <property type="project" value="UniProtKB-KW"/>
</dbReference>
<sequence length="1808" mass="195530">MRTHASESAHTVVDLLRTRAREQPDRRAYLFLDRDGLERESLTFAALDRRAMAIAARIRRHAAPGDRVLILHPPSLEYIACFFGCLYAGVVAVTAYPPNFTRRLERIRGLVRDSAPALALTTDRISTAASARFTQAEELVGFEWLDTATVGTAEAAGWCPPRIDGDSLAFLQYTSGTTGDPRGVMVSHGNLLRNASTLHDALGYHPGDRMVSWLPPYHDMGLIAGVLQPVHGGFEAVLLAPATFALDPFQWLQAISRYGGTTSFAPDFAYNLCTDRIDEERRAGLDLSTWTSAVAGAEPTRVETLRRFAEAFAGSGFRPEAFRSGYGLAESTLAVTITRTAPAELDVSASALERGEVTPATDGTDRRRLVSVGPGIDPAQSVVVVDAADRRLLPAGAVGEVWVSGPSVAQGYWRRPEQTHETFQARVTTGEGPFLRTGDLGFVHDGELFVTGRIKDMIIVRGRNLYPQDVERCAVTSHPALRSGLAAAAGLDTEAGEQLLVVAEVRRDATEPDVDGIVAAIRQAVTAEFDVAVHAVVLVRAGTLPRTSSGKVQRHAAKRGYAAGDLTELARWTAVEPSPTRDRPAPAEDPATSVVEIDTGAVECATGPTGPGATRADGTGRADGSTPLRDLLDALPEAMRTPVVSAEICRRIAATPGVDAAAVTPGTPLTLLGLDSLRALQVQSDLERDLAVRLPLEEFAESTVDQLARLVTARLAGPRADDPAGVTVLPALVADPDRRGEPFPLTDLQHAYLVGRSGATRLGGVSTYWYTELDSASLDVPRLVRALGALVERHEMLRAVIGSDGTQRILAVPGTVPVREIDLRDASLDEADEALAAVREEMSHQVLPLDTGPMLDVRISRLPLGHTRVHIGFDLLVGDVRSVQILFDEWRRWYLDPDATLPEIGVSFRDYLLAARALEAGPGYARSRAYWLDRLDTLPGGPDLPLAPTAAELRRSRFHRHEHRIDAGTWSRIKRDAAAHGVTPSAVLLAAYASALGRWSGTSRFCVATTLFNRLPLHPDVDAVVGDFTSITLLEIDLGGSPALGELAIRIQRQLWRDLEHRHFSGVQVLREQARRRGAALPVPVVFTSGRDNGEIHTRWLGDTAFSVSQTPQIWIDHQVREEDGAALVSWDAVDELFPDGLVEQMFAGFVDVLNRLGSGTGWTGPAEVSPAGLAELVAGVNATQAPIPSGLLWTRLVEHATAHPDDLAVVASGRHLTFGQLLSRASFTAHRLVEAGVTRGDQVAVIIDKSVEQIIAVLAAGLAGAAYVPVDPSTPPDRQEYVLTHAECTAVLVRAGTSGHPGSGLPILVVNADDDTAVADTPPAVATQVQPDDLAYIIYTSGSTGRPKGVAICHRAAVNTCVDVNNRYHVTANDAVLGLSALSFDLSVWDIFGALATGATLVLPEPDANRDPARWHHLITQHHITLWNSVPALMAMLVEHLEATGHTTPTLRRVLLSGDWIPTDLPHRITTIAPHAKTTSLGGATEAAIWSILHDIDHVDPTWDSIPYGRPMTNQTFHVLNDRHQECPTWVTGHLHIGGTGLANGYHNDPHKTANAFITHPTTGQRLYRTGDLGRRLPDGTIEFAGRTDHQVKIGGHRIELGDIEHTLTTHPAVETAIATATGDRHHRRLTAYIITNPEHHHDPHLTDTIRTHAATHLPPYMIPTTITILDTLPLTPNGKIDRNNLPEPGIVVADHTPPRTPLERTVATQLGQVLGTPQVCVRSNFFELGLDSVLILRLHRELRTALGRDFPLTLLFEHTSVRRLSGVLTGTDDGDADLDAAFARGQRNRRARRRVVRSGQEEETRS</sequence>
<dbReference type="InterPro" id="IPR057737">
    <property type="entry name" value="Condensation_MtbB-like"/>
</dbReference>
<dbReference type="GO" id="GO:0008610">
    <property type="term" value="P:lipid biosynthetic process"/>
    <property type="evidence" value="ECO:0007669"/>
    <property type="project" value="InterPro"/>
</dbReference>
<feature type="domain" description="Carrier" evidence="11">
    <location>
        <begin position="639"/>
        <end position="718"/>
    </location>
</feature>
<evidence type="ECO:0000256" key="3">
    <source>
        <dbReference type="ARBA" id="ARBA00007380"/>
    </source>
</evidence>
<keyword evidence="13" id="KW-1185">Reference proteome</keyword>
<dbReference type="InterPro" id="IPR040097">
    <property type="entry name" value="FAAL/FAAC"/>
</dbReference>
<evidence type="ECO:0000256" key="8">
    <source>
        <dbReference type="ARBA" id="ARBA00022832"/>
    </source>
</evidence>
<keyword evidence="5" id="KW-0596">Phosphopantetheine</keyword>
<dbReference type="Pfam" id="PF00550">
    <property type="entry name" value="PP-binding"/>
    <property type="match status" value="2"/>
</dbReference>
<keyword evidence="9" id="KW-0443">Lipid metabolism</keyword>
<keyword evidence="8" id="KW-0276">Fatty acid metabolism</keyword>
<comment type="pathway">
    <text evidence="2">Siderophore biosynthesis; mycobactin biosynthesis.</text>
</comment>
<dbReference type="EMBL" id="RBAK01000006">
    <property type="protein sequence ID" value="RKN45334.1"/>
    <property type="molecule type" value="Genomic_DNA"/>
</dbReference>
<dbReference type="Pfam" id="PF23024">
    <property type="entry name" value="AMP-dom_DIP2-like"/>
    <property type="match status" value="1"/>
</dbReference>
<dbReference type="InterPro" id="IPR045851">
    <property type="entry name" value="AMP-bd_C_sf"/>
</dbReference>
<dbReference type="Gene3D" id="3.40.50.980">
    <property type="match status" value="2"/>
</dbReference>
<dbReference type="PRINTS" id="PR00154">
    <property type="entry name" value="AMPBINDING"/>
</dbReference>
<keyword evidence="6" id="KW-0597">Phosphoprotein</keyword>
<dbReference type="Gene3D" id="3.30.300.30">
    <property type="match status" value="2"/>
</dbReference>
<dbReference type="PANTHER" id="PTHR45527:SF10">
    <property type="entry name" value="PYOCHELIN SYNTHASE PCHF"/>
    <property type="match status" value="1"/>
</dbReference>
<dbReference type="SUPFAM" id="SSF52777">
    <property type="entry name" value="CoA-dependent acyltransferases"/>
    <property type="match status" value="2"/>
</dbReference>
<dbReference type="RefSeq" id="WP_120729398.1">
    <property type="nucleotide sequence ID" value="NZ_RBAK01000006.1"/>
</dbReference>
<evidence type="ECO:0000256" key="1">
    <source>
        <dbReference type="ARBA" id="ARBA00001957"/>
    </source>
</evidence>
<dbReference type="Pfam" id="PF00668">
    <property type="entry name" value="Condensation"/>
    <property type="match status" value="1"/>
</dbReference>
<evidence type="ECO:0000256" key="10">
    <source>
        <dbReference type="ARBA" id="ARBA00033440"/>
    </source>
</evidence>
<dbReference type="SUPFAM" id="SSF56801">
    <property type="entry name" value="Acetyl-CoA synthetase-like"/>
    <property type="match status" value="2"/>
</dbReference>
<evidence type="ECO:0000256" key="2">
    <source>
        <dbReference type="ARBA" id="ARBA00005102"/>
    </source>
</evidence>
<dbReference type="Gene3D" id="3.40.50.12780">
    <property type="entry name" value="N-terminal domain of ligase-like"/>
    <property type="match status" value="1"/>
</dbReference>
<evidence type="ECO:0000313" key="13">
    <source>
        <dbReference type="Proteomes" id="UP000281726"/>
    </source>
</evidence>
<dbReference type="PANTHER" id="PTHR45527">
    <property type="entry name" value="NONRIBOSOMAL PEPTIDE SYNTHETASE"/>
    <property type="match status" value="1"/>
</dbReference>
<dbReference type="InterPro" id="IPR042099">
    <property type="entry name" value="ANL_N_sf"/>
</dbReference>
<organism evidence="12 13">
    <name type="scientific">Micromonospora endolithica</name>
    <dbReference type="NCBI Taxonomy" id="230091"/>
    <lineage>
        <taxon>Bacteria</taxon>
        <taxon>Bacillati</taxon>
        <taxon>Actinomycetota</taxon>
        <taxon>Actinomycetes</taxon>
        <taxon>Micromonosporales</taxon>
        <taxon>Micromonosporaceae</taxon>
        <taxon>Micromonospora</taxon>
    </lineage>
</organism>
<dbReference type="FunFam" id="3.40.50.980:FF:000001">
    <property type="entry name" value="Non-ribosomal peptide synthetase"/>
    <property type="match status" value="1"/>
</dbReference>
<dbReference type="GO" id="GO:0031177">
    <property type="term" value="F:phosphopantetheine binding"/>
    <property type="evidence" value="ECO:0007669"/>
    <property type="project" value="InterPro"/>
</dbReference>